<protein>
    <submittedName>
        <fullName evidence="1">Uncharacterized protein</fullName>
    </submittedName>
</protein>
<accession>A0ABS6ATZ3</accession>
<gene>
    <name evidence="1" type="ORF">KO481_05640</name>
</gene>
<keyword evidence="2" id="KW-1185">Reference proteome</keyword>
<sequence length="67" mass="7763">MQQWSHERIFPVPSCVSPSGHITMQAHFRLGRGSQISPRLYYLDNWSTDRKIYIGYIGPHLTNTKTS</sequence>
<comment type="caution">
    <text evidence="1">The sequence shown here is derived from an EMBL/GenBank/DDBJ whole genome shotgun (WGS) entry which is preliminary data.</text>
</comment>
<organism evidence="1 2">
    <name type="scientific">Nocardia albiluteola</name>
    <dbReference type="NCBI Taxonomy" id="2842303"/>
    <lineage>
        <taxon>Bacteria</taxon>
        <taxon>Bacillati</taxon>
        <taxon>Actinomycetota</taxon>
        <taxon>Actinomycetes</taxon>
        <taxon>Mycobacteriales</taxon>
        <taxon>Nocardiaceae</taxon>
        <taxon>Nocardia</taxon>
    </lineage>
</organism>
<evidence type="ECO:0000313" key="2">
    <source>
        <dbReference type="Proteomes" id="UP000733379"/>
    </source>
</evidence>
<reference evidence="1 2" key="1">
    <citation type="submission" date="2021-06" db="EMBL/GenBank/DDBJ databases">
        <title>Actinomycetes sequencing.</title>
        <authorList>
            <person name="Shan Q."/>
        </authorList>
    </citation>
    <scope>NUCLEOTIDE SEQUENCE [LARGE SCALE GENOMIC DNA]</scope>
    <source>
        <strain evidence="1 2">NEAU-G5</strain>
    </source>
</reference>
<dbReference type="RefSeq" id="WP_215915771.1">
    <property type="nucleotide sequence ID" value="NZ_JAHKNI010000001.1"/>
</dbReference>
<name>A0ABS6ATZ3_9NOCA</name>
<dbReference type="EMBL" id="JAHKNI010000001">
    <property type="protein sequence ID" value="MBU3061006.1"/>
    <property type="molecule type" value="Genomic_DNA"/>
</dbReference>
<dbReference type="Proteomes" id="UP000733379">
    <property type="component" value="Unassembled WGS sequence"/>
</dbReference>
<evidence type="ECO:0000313" key="1">
    <source>
        <dbReference type="EMBL" id="MBU3061006.1"/>
    </source>
</evidence>
<proteinExistence type="predicted"/>